<dbReference type="GO" id="GO:0050660">
    <property type="term" value="F:flavin adenine dinucleotide binding"/>
    <property type="evidence" value="ECO:0007669"/>
    <property type="project" value="InterPro"/>
</dbReference>
<dbReference type="Pfam" id="PF02771">
    <property type="entry name" value="Acyl-CoA_dh_N"/>
    <property type="match status" value="1"/>
</dbReference>
<dbReference type="PANTHER" id="PTHR43884">
    <property type="entry name" value="ACYL-COA DEHYDROGENASE"/>
    <property type="match status" value="1"/>
</dbReference>
<dbReference type="EMBL" id="FQVX01000003">
    <property type="protein sequence ID" value="SHG66331.1"/>
    <property type="molecule type" value="Genomic_DNA"/>
</dbReference>
<evidence type="ECO:0000256" key="3">
    <source>
        <dbReference type="ARBA" id="ARBA00022630"/>
    </source>
</evidence>
<keyword evidence="5" id="KW-0560">Oxidoreductase</keyword>
<protein>
    <submittedName>
        <fullName evidence="8">Acyl-CoA dehydrogenase</fullName>
    </submittedName>
</protein>
<evidence type="ECO:0000256" key="5">
    <source>
        <dbReference type="ARBA" id="ARBA00023002"/>
    </source>
</evidence>
<dbReference type="CDD" id="cd00567">
    <property type="entry name" value="ACAD"/>
    <property type="match status" value="1"/>
</dbReference>
<evidence type="ECO:0000259" key="6">
    <source>
        <dbReference type="Pfam" id="PF00441"/>
    </source>
</evidence>
<gene>
    <name evidence="8" type="ORF">SAMN05444351_2862</name>
</gene>
<dbReference type="AlphaFoldDB" id="A0A1M5LMP1"/>
<dbReference type="InterPro" id="IPR013786">
    <property type="entry name" value="AcylCoA_DH/ox_N"/>
</dbReference>
<comment type="similarity">
    <text evidence="2">Belongs to the acyl-CoA dehydrogenase family.</text>
</comment>
<organism evidence="8 9">
    <name type="scientific">Geodermatophilus nigrescens</name>
    <dbReference type="NCBI Taxonomy" id="1070870"/>
    <lineage>
        <taxon>Bacteria</taxon>
        <taxon>Bacillati</taxon>
        <taxon>Actinomycetota</taxon>
        <taxon>Actinomycetes</taxon>
        <taxon>Geodermatophilales</taxon>
        <taxon>Geodermatophilaceae</taxon>
        <taxon>Geodermatophilus</taxon>
    </lineage>
</organism>
<feature type="domain" description="Acyl-CoA dehydrogenase/oxidase N-terminal" evidence="7">
    <location>
        <begin position="6"/>
        <end position="118"/>
    </location>
</feature>
<accession>A0A1M5LMP1</accession>
<dbReference type="RefSeq" id="WP_073420914.1">
    <property type="nucleotide sequence ID" value="NZ_FQVX01000003.1"/>
</dbReference>
<dbReference type="Gene3D" id="1.20.140.10">
    <property type="entry name" value="Butyryl-CoA Dehydrogenase, subunit A, domain 3"/>
    <property type="match status" value="1"/>
</dbReference>
<feature type="domain" description="Acyl-CoA dehydrogenase/oxidase C-terminal" evidence="6">
    <location>
        <begin position="221"/>
        <end position="355"/>
    </location>
</feature>
<dbReference type="GO" id="GO:0003995">
    <property type="term" value="F:acyl-CoA dehydrogenase activity"/>
    <property type="evidence" value="ECO:0007669"/>
    <property type="project" value="TreeGrafter"/>
</dbReference>
<comment type="cofactor">
    <cofactor evidence="1">
        <name>FAD</name>
        <dbReference type="ChEBI" id="CHEBI:57692"/>
    </cofactor>
</comment>
<evidence type="ECO:0000256" key="4">
    <source>
        <dbReference type="ARBA" id="ARBA00022827"/>
    </source>
</evidence>
<evidence type="ECO:0000313" key="9">
    <source>
        <dbReference type="Proteomes" id="UP000184471"/>
    </source>
</evidence>
<dbReference type="SUPFAM" id="SSF56645">
    <property type="entry name" value="Acyl-CoA dehydrogenase NM domain-like"/>
    <property type="match status" value="1"/>
</dbReference>
<dbReference type="Gene3D" id="2.40.110.10">
    <property type="entry name" value="Butyryl-CoA Dehydrogenase, subunit A, domain 2"/>
    <property type="match status" value="1"/>
</dbReference>
<dbReference type="InterPro" id="IPR036250">
    <property type="entry name" value="AcylCo_DH-like_C"/>
</dbReference>
<evidence type="ECO:0000259" key="7">
    <source>
        <dbReference type="Pfam" id="PF02771"/>
    </source>
</evidence>
<evidence type="ECO:0000256" key="2">
    <source>
        <dbReference type="ARBA" id="ARBA00009347"/>
    </source>
</evidence>
<keyword evidence="9" id="KW-1185">Reference proteome</keyword>
<reference evidence="8 9" key="1">
    <citation type="submission" date="2016-11" db="EMBL/GenBank/DDBJ databases">
        <authorList>
            <person name="Jaros S."/>
            <person name="Januszkiewicz K."/>
            <person name="Wedrychowicz H."/>
        </authorList>
    </citation>
    <scope>NUCLEOTIDE SEQUENCE [LARGE SCALE GENOMIC DNA]</scope>
    <source>
        <strain evidence="8 9">DSM 45408</strain>
    </source>
</reference>
<evidence type="ECO:0000313" key="8">
    <source>
        <dbReference type="EMBL" id="SHG66331.1"/>
    </source>
</evidence>
<dbReference type="Proteomes" id="UP000184471">
    <property type="component" value="Unassembled WGS sequence"/>
</dbReference>
<proteinExistence type="inferred from homology"/>
<dbReference type="InterPro" id="IPR037069">
    <property type="entry name" value="AcylCoA_DH/ox_N_sf"/>
</dbReference>
<sequence>MEFTWTPEQLDLRSSTRRLLETRAPLARTRELAEAGQRRDEAAWSAMTQQAGLLALGVPEEHGGAGGSRVEQSLVFEEAGRVLLGGPLLPTVLAIEALLAAGDDAALEEHLPGLVEGERTATLAVLGSTGRWRPSSPTTVAARSGDGAVLSGTEELVLDGADADLLLVLARAEGGPTLYAVPRDAEGVTVERLDVLDLTRPMARLHLAAVPARPLGLTGGGAGVVERVHRAAAVLVAAEQVGAMDTLVARTAEYARTRRAFGRPIGAFQAVKHRLADMAVQLEMSRSAAAWAAFQDPGSADEAFGAAVAASYCGEAFLQAAKDTIQLHGGVGFTWEHDAHLFLRRARAAATLTGPPSEHRAALVPLVLPDLVAPGHTEVPS</sequence>
<keyword evidence="4" id="KW-0274">FAD</keyword>
<dbReference type="OrthoDB" id="3663644at2"/>
<dbReference type="SUPFAM" id="SSF47203">
    <property type="entry name" value="Acyl-CoA dehydrogenase C-terminal domain-like"/>
    <property type="match status" value="1"/>
</dbReference>
<dbReference type="Gene3D" id="1.10.540.10">
    <property type="entry name" value="Acyl-CoA dehydrogenase/oxidase, N-terminal domain"/>
    <property type="match status" value="1"/>
</dbReference>
<evidence type="ECO:0000256" key="1">
    <source>
        <dbReference type="ARBA" id="ARBA00001974"/>
    </source>
</evidence>
<dbReference type="STRING" id="1070870.SAMN05444351_2862"/>
<dbReference type="PANTHER" id="PTHR43884:SF20">
    <property type="entry name" value="ACYL-COA DEHYDROGENASE FADE28"/>
    <property type="match status" value="1"/>
</dbReference>
<dbReference type="Pfam" id="PF00441">
    <property type="entry name" value="Acyl-CoA_dh_1"/>
    <property type="match status" value="1"/>
</dbReference>
<keyword evidence="3" id="KW-0285">Flavoprotein</keyword>
<name>A0A1M5LMP1_9ACTN</name>
<dbReference type="InterPro" id="IPR046373">
    <property type="entry name" value="Acyl-CoA_Oxase/DH_mid-dom_sf"/>
</dbReference>
<dbReference type="InterPro" id="IPR009075">
    <property type="entry name" value="AcylCo_DH/oxidase_C"/>
</dbReference>
<dbReference type="InterPro" id="IPR009100">
    <property type="entry name" value="AcylCoA_DH/oxidase_NM_dom_sf"/>
</dbReference>